<feature type="non-terminal residue" evidence="1">
    <location>
        <position position="1"/>
    </location>
</feature>
<dbReference type="AlphaFoldDB" id="A0A382CKU7"/>
<organism evidence="1">
    <name type="scientific">marine metagenome</name>
    <dbReference type="NCBI Taxonomy" id="408172"/>
    <lineage>
        <taxon>unclassified sequences</taxon>
        <taxon>metagenomes</taxon>
        <taxon>ecological metagenomes</taxon>
    </lineage>
</organism>
<dbReference type="EMBL" id="UINC01035021">
    <property type="protein sequence ID" value="SVB26756.1"/>
    <property type="molecule type" value="Genomic_DNA"/>
</dbReference>
<reference evidence="1" key="1">
    <citation type="submission" date="2018-05" db="EMBL/GenBank/DDBJ databases">
        <authorList>
            <person name="Lanie J.A."/>
            <person name="Ng W.-L."/>
            <person name="Kazmierczak K.M."/>
            <person name="Andrzejewski T.M."/>
            <person name="Davidsen T.M."/>
            <person name="Wayne K.J."/>
            <person name="Tettelin H."/>
            <person name="Glass J.I."/>
            <person name="Rusch D."/>
            <person name="Podicherti R."/>
            <person name="Tsui H.-C.T."/>
            <person name="Winkler M.E."/>
        </authorList>
    </citation>
    <scope>NUCLEOTIDE SEQUENCE</scope>
</reference>
<sequence length="32" mass="3939">VGLFKKLIKWRVNLAIRLWNRLYPKESIELIK</sequence>
<protein>
    <submittedName>
        <fullName evidence="1">Uncharacterized protein</fullName>
    </submittedName>
</protein>
<accession>A0A382CKU7</accession>
<evidence type="ECO:0000313" key="1">
    <source>
        <dbReference type="EMBL" id="SVB26756.1"/>
    </source>
</evidence>
<gene>
    <name evidence="1" type="ORF">METZ01_LOCUS179610</name>
</gene>
<name>A0A382CKU7_9ZZZZ</name>
<proteinExistence type="predicted"/>